<feature type="transmembrane region" description="Helical" evidence="7">
    <location>
        <begin position="355"/>
        <end position="376"/>
    </location>
</feature>
<dbReference type="OrthoDB" id="7066776at2"/>
<dbReference type="SUPFAM" id="SSF161098">
    <property type="entry name" value="MetI-like"/>
    <property type="match status" value="2"/>
</dbReference>
<proteinExistence type="predicted"/>
<organism evidence="9 10">
    <name type="scientific">Pseudooceanicola marinus</name>
    <dbReference type="NCBI Taxonomy" id="396013"/>
    <lineage>
        <taxon>Bacteria</taxon>
        <taxon>Pseudomonadati</taxon>
        <taxon>Pseudomonadota</taxon>
        <taxon>Alphaproteobacteria</taxon>
        <taxon>Rhodobacterales</taxon>
        <taxon>Paracoccaceae</taxon>
        <taxon>Pseudooceanicola</taxon>
    </lineage>
</organism>
<feature type="transmembrane region" description="Helical" evidence="7">
    <location>
        <begin position="285"/>
        <end position="304"/>
    </location>
</feature>
<feature type="transmembrane region" description="Helical" evidence="7">
    <location>
        <begin position="235"/>
        <end position="256"/>
    </location>
</feature>
<evidence type="ECO:0000256" key="1">
    <source>
        <dbReference type="ARBA" id="ARBA00004651"/>
    </source>
</evidence>
<comment type="subcellular location">
    <subcellularLocation>
        <location evidence="1">Cell membrane</location>
        <topology evidence="1">Multi-pass membrane protein</topology>
    </subcellularLocation>
</comment>
<evidence type="ECO:0000256" key="3">
    <source>
        <dbReference type="ARBA" id="ARBA00022475"/>
    </source>
</evidence>
<protein>
    <submittedName>
        <fullName evidence="9">Sulfate transport system permease protein CysT</fullName>
    </submittedName>
</protein>
<dbReference type="GO" id="GO:0055085">
    <property type="term" value="P:transmembrane transport"/>
    <property type="evidence" value="ECO:0007669"/>
    <property type="project" value="InterPro"/>
</dbReference>
<dbReference type="PANTHER" id="PTHR30183">
    <property type="entry name" value="MOLYBDENUM TRANSPORT SYSTEM PERMEASE PROTEIN MODB"/>
    <property type="match status" value="1"/>
</dbReference>
<sequence length="512" mass="53055">MARGAGALSRGAGLAGAALVLAMLALPLAAILRAAGGGVRPGPADLSALWFTLEQASLSAVLSVALAVPVARALARRRFAGRRLFITLTGAPFLLPVAVAVMGLLAVFGARGWLNAAAGTLGLGPWRIYGLHGVVLAHVFFNLPLAVRILLQGWQAIPAERFRLAATLGLPPGQVFRLLEGPMLRQAVPGALAAIFAICLGSFSVALILGGGPAATTLELAIYQAFLFDSDLGRAAVLALMQAGLVAGAAVLSLWLTRMDGSGSGLDRASQRRDAPGGWRRGADALWLVLAGLFVVLPLVALVLKGLPGLADLPARTWPAVGNSLVVSLGCAALTVTLAGALSAPMARWAEGVGLMPLALSSLVLGTGIFLILNPVMPPARAALPVTLLVNVLMALPFCLRVLAPAWARAEADHGRLADQLGLRGLSRLRWLILPRIRGPLGFAAGIAAALSMGDLGVITLFGTEDRETLPLLMYRLMGAYRTEAAWGAALVLLGLSFGIFWVFDRMGGRDA</sequence>
<keyword evidence="10" id="KW-1185">Reference proteome</keyword>
<dbReference type="Gene3D" id="1.10.3720.10">
    <property type="entry name" value="MetI-like"/>
    <property type="match status" value="2"/>
</dbReference>
<feature type="domain" description="ABC transmembrane type-1" evidence="8">
    <location>
        <begin position="317"/>
        <end position="504"/>
    </location>
</feature>
<dbReference type="Proteomes" id="UP000193963">
    <property type="component" value="Unassembled WGS sequence"/>
</dbReference>
<feature type="transmembrane region" description="Helical" evidence="7">
    <location>
        <begin position="84"/>
        <end position="108"/>
    </location>
</feature>
<dbReference type="InterPro" id="IPR035906">
    <property type="entry name" value="MetI-like_sf"/>
</dbReference>
<name>A0A1X7A5F0_9RHOB</name>
<feature type="domain" description="ABC transmembrane type-1" evidence="8">
    <location>
        <begin position="49"/>
        <end position="253"/>
    </location>
</feature>
<dbReference type="RefSeq" id="WP_085889663.1">
    <property type="nucleotide sequence ID" value="NZ_FWFN01000008.1"/>
</dbReference>
<evidence type="ECO:0000259" key="8">
    <source>
        <dbReference type="PROSITE" id="PS50928"/>
    </source>
</evidence>
<keyword evidence="4 7" id="KW-0812">Transmembrane</keyword>
<accession>A0A1X7A5F0</accession>
<feature type="transmembrane region" description="Helical" evidence="7">
    <location>
        <begin position="324"/>
        <end position="343"/>
    </location>
</feature>
<evidence type="ECO:0000256" key="2">
    <source>
        <dbReference type="ARBA" id="ARBA00022448"/>
    </source>
</evidence>
<dbReference type="PANTHER" id="PTHR30183:SF9">
    <property type="entry name" value="THIAMINE TRANSPORT SYSTEM PERMEASE PROTEIN THIP"/>
    <property type="match status" value="1"/>
</dbReference>
<feature type="transmembrane region" description="Helical" evidence="7">
    <location>
        <begin position="441"/>
        <end position="464"/>
    </location>
</feature>
<feature type="transmembrane region" description="Helical" evidence="7">
    <location>
        <begin position="191"/>
        <end position="215"/>
    </location>
</feature>
<dbReference type="CDD" id="cd06261">
    <property type="entry name" value="TM_PBP2"/>
    <property type="match status" value="2"/>
</dbReference>
<keyword evidence="5 7" id="KW-1133">Transmembrane helix</keyword>
<reference evidence="9 10" key="1">
    <citation type="submission" date="2017-03" db="EMBL/GenBank/DDBJ databases">
        <authorList>
            <person name="Afonso C.L."/>
            <person name="Miller P.J."/>
            <person name="Scott M.A."/>
            <person name="Spackman E."/>
            <person name="Goraichik I."/>
            <person name="Dimitrov K.M."/>
            <person name="Suarez D.L."/>
            <person name="Swayne D.E."/>
        </authorList>
    </citation>
    <scope>NUCLEOTIDE SEQUENCE [LARGE SCALE GENOMIC DNA]</scope>
    <source>
        <strain evidence="9 10">CECT 7751</strain>
    </source>
</reference>
<dbReference type="PROSITE" id="PS50928">
    <property type="entry name" value="ABC_TM1"/>
    <property type="match status" value="2"/>
</dbReference>
<evidence type="ECO:0000313" key="10">
    <source>
        <dbReference type="Proteomes" id="UP000193963"/>
    </source>
</evidence>
<keyword evidence="6 7" id="KW-0472">Membrane</keyword>
<feature type="transmembrane region" description="Helical" evidence="7">
    <location>
        <begin position="12"/>
        <end position="36"/>
    </location>
</feature>
<evidence type="ECO:0000256" key="4">
    <source>
        <dbReference type="ARBA" id="ARBA00022692"/>
    </source>
</evidence>
<evidence type="ECO:0000313" key="9">
    <source>
        <dbReference type="EMBL" id="SLN69088.1"/>
    </source>
</evidence>
<feature type="transmembrane region" description="Helical" evidence="7">
    <location>
        <begin position="128"/>
        <end position="151"/>
    </location>
</feature>
<keyword evidence="3" id="KW-1003">Cell membrane</keyword>
<keyword evidence="2" id="KW-0813">Transport</keyword>
<feature type="transmembrane region" description="Helical" evidence="7">
    <location>
        <begin position="382"/>
        <end position="404"/>
    </location>
</feature>
<evidence type="ECO:0000256" key="7">
    <source>
        <dbReference type="SAM" id="Phobius"/>
    </source>
</evidence>
<dbReference type="GO" id="GO:0005886">
    <property type="term" value="C:plasma membrane"/>
    <property type="evidence" value="ECO:0007669"/>
    <property type="project" value="UniProtKB-SubCell"/>
</dbReference>
<feature type="transmembrane region" description="Helical" evidence="7">
    <location>
        <begin position="56"/>
        <end position="75"/>
    </location>
</feature>
<dbReference type="AlphaFoldDB" id="A0A1X7A5F0"/>
<evidence type="ECO:0000256" key="6">
    <source>
        <dbReference type="ARBA" id="ARBA00023136"/>
    </source>
</evidence>
<dbReference type="InterPro" id="IPR000515">
    <property type="entry name" value="MetI-like"/>
</dbReference>
<evidence type="ECO:0000256" key="5">
    <source>
        <dbReference type="ARBA" id="ARBA00022989"/>
    </source>
</evidence>
<feature type="transmembrane region" description="Helical" evidence="7">
    <location>
        <begin position="484"/>
        <end position="504"/>
    </location>
</feature>
<gene>
    <name evidence="9" type="primary">cysT</name>
    <name evidence="9" type="ORF">PSM7751_03647</name>
</gene>
<dbReference type="EMBL" id="FWFN01000008">
    <property type="protein sequence ID" value="SLN69088.1"/>
    <property type="molecule type" value="Genomic_DNA"/>
</dbReference>